<comment type="caution">
    <text evidence="2">The sequence shown here is derived from an EMBL/GenBank/DDBJ whole genome shotgun (WGS) entry which is preliminary data.</text>
</comment>
<dbReference type="InterPro" id="IPR032698">
    <property type="entry name" value="SirB1_N"/>
</dbReference>
<dbReference type="Pfam" id="PF13369">
    <property type="entry name" value="Transglut_core2"/>
    <property type="match status" value="1"/>
</dbReference>
<proteinExistence type="predicted"/>
<sequence>MSAVSHVLFDRHGYRRMPRHGDPRDAQLHRVLEQGTGCPAALAILYKEVCARLGLHMEATVLDGGRYLVLWPRNFKGLQVDGQAVVIDAYSSGVPILADEVCQIFQVAPSTAAPSGLSQEALQPSTSQEILAALLGVLRDAHWCQAVGCAPEPAFMIPISLETACRGLVGSLPLSYDLQRAIAAAERQALLLPSSGNIYLQLCILLYFAGQYESALIILEVSLDLLWNEDQQLLATFLAKLRLLRHHT</sequence>
<keyword evidence="3" id="KW-1185">Reference proteome</keyword>
<reference evidence="2 3" key="1">
    <citation type="journal article" date="2024" name="Nat. Commun.">
        <title>Phylogenomics reveals the evolutionary origins of lichenization in chlorophyte algae.</title>
        <authorList>
            <person name="Puginier C."/>
            <person name="Libourel C."/>
            <person name="Otte J."/>
            <person name="Skaloud P."/>
            <person name="Haon M."/>
            <person name="Grisel S."/>
            <person name="Petersen M."/>
            <person name="Berrin J.G."/>
            <person name="Delaux P.M."/>
            <person name="Dal Grande F."/>
            <person name="Keller J."/>
        </authorList>
    </citation>
    <scope>NUCLEOTIDE SEQUENCE [LARGE SCALE GENOMIC DNA]</scope>
    <source>
        <strain evidence="2 3">SAG 2036</strain>
    </source>
</reference>
<evidence type="ECO:0000259" key="1">
    <source>
        <dbReference type="Pfam" id="PF13369"/>
    </source>
</evidence>
<accession>A0AAW1NLK6</accession>
<evidence type="ECO:0000313" key="3">
    <source>
        <dbReference type="Proteomes" id="UP001465755"/>
    </source>
</evidence>
<organism evidence="2 3">
    <name type="scientific">Symbiochloris irregularis</name>
    <dbReference type="NCBI Taxonomy" id="706552"/>
    <lineage>
        <taxon>Eukaryota</taxon>
        <taxon>Viridiplantae</taxon>
        <taxon>Chlorophyta</taxon>
        <taxon>core chlorophytes</taxon>
        <taxon>Trebouxiophyceae</taxon>
        <taxon>Trebouxiales</taxon>
        <taxon>Trebouxiaceae</taxon>
        <taxon>Symbiochloris</taxon>
    </lineage>
</organism>
<dbReference type="PANTHER" id="PTHR31350">
    <property type="entry name" value="SI:DKEY-261L7.2"/>
    <property type="match status" value="1"/>
</dbReference>
<gene>
    <name evidence="2" type="ORF">WJX73_007963</name>
</gene>
<dbReference type="EMBL" id="JALJOQ010000324">
    <property type="protein sequence ID" value="KAK9785004.1"/>
    <property type="molecule type" value="Genomic_DNA"/>
</dbReference>
<dbReference type="AlphaFoldDB" id="A0AAW1NLK6"/>
<dbReference type="Proteomes" id="UP001465755">
    <property type="component" value="Unassembled WGS sequence"/>
</dbReference>
<evidence type="ECO:0000313" key="2">
    <source>
        <dbReference type="EMBL" id="KAK9785004.1"/>
    </source>
</evidence>
<dbReference type="PANTHER" id="PTHR31350:SF29">
    <property type="entry name" value="PROTEIN SIRB1 N-TERMINAL DOMAIN-CONTAINING PROTEIN"/>
    <property type="match status" value="1"/>
</dbReference>
<protein>
    <recommendedName>
        <fullName evidence="1">Protein SirB1 N-terminal domain-containing protein</fullName>
    </recommendedName>
</protein>
<feature type="domain" description="Protein SirB1 N-terminal" evidence="1">
    <location>
        <begin position="3"/>
        <end position="134"/>
    </location>
</feature>
<name>A0AAW1NLK6_9CHLO</name>